<dbReference type="AlphaFoldDB" id="A0A6J1X1M0"/>
<dbReference type="PANTHER" id="PTHR22872">
    <property type="entry name" value="BTK-BINDING PROTEIN-RELATED"/>
    <property type="match status" value="1"/>
</dbReference>
<dbReference type="Pfam" id="PF00651">
    <property type="entry name" value="BTB"/>
    <property type="match status" value="2"/>
</dbReference>
<organism evidence="6 7">
    <name type="scientific">Galleria mellonella</name>
    <name type="common">Greater wax moth</name>
    <dbReference type="NCBI Taxonomy" id="7137"/>
    <lineage>
        <taxon>Eukaryota</taxon>
        <taxon>Metazoa</taxon>
        <taxon>Ecdysozoa</taxon>
        <taxon>Arthropoda</taxon>
        <taxon>Hexapoda</taxon>
        <taxon>Insecta</taxon>
        <taxon>Pterygota</taxon>
        <taxon>Neoptera</taxon>
        <taxon>Endopterygota</taxon>
        <taxon>Lepidoptera</taxon>
        <taxon>Glossata</taxon>
        <taxon>Ditrysia</taxon>
        <taxon>Pyraloidea</taxon>
        <taxon>Pyralidae</taxon>
        <taxon>Galleriinae</taxon>
        <taxon>Galleria</taxon>
    </lineage>
</organism>
<dbReference type="InterPro" id="IPR011333">
    <property type="entry name" value="SKP1/BTB/POZ_sf"/>
</dbReference>
<feature type="region of interest" description="Disordered" evidence="4">
    <location>
        <begin position="1069"/>
        <end position="1103"/>
    </location>
</feature>
<gene>
    <name evidence="7 8" type="primary">LOC113521576</name>
</gene>
<dbReference type="Gene3D" id="3.30.710.10">
    <property type="entry name" value="Potassium Channel Kv1.1, Chain A"/>
    <property type="match status" value="2"/>
</dbReference>
<dbReference type="GeneID" id="113521576"/>
<dbReference type="Gene3D" id="1.25.40.20">
    <property type="entry name" value="Ankyrin repeat-containing domain"/>
    <property type="match status" value="1"/>
</dbReference>
<dbReference type="RefSeq" id="XP_026762942.2">
    <property type="nucleotide sequence ID" value="XM_026907141.3"/>
</dbReference>
<dbReference type="RefSeq" id="XP_031765614.2">
    <property type="nucleotide sequence ID" value="XM_031909754.2"/>
</dbReference>
<dbReference type="PROSITE" id="PS50097">
    <property type="entry name" value="BTB"/>
    <property type="match status" value="2"/>
</dbReference>
<sequence>MSRNKAEVDCTRRCRSRNHGQALTSAITKRSSSDKSLACFIKATCANFIKSFDFEGRTALHMAASRGRTHLMDWLIRHSSEAFVNARDRESGYTPLHRSIFYGQIHSAVSLMKKGVNLDIVDKDDYKALEHAMLDRQYMYKHQGTQPSEVYVWGSNSNYTLGTSTQQQRNTPELLGCFNRNNTSVKQVCLGKFHSVWVCEGASGPEVWTCGQVARAGGPHSTALRPVQLHLPDACNQAAVMLNSTVFLLENGSIVQYTLNNTDNISQSGTKTPTSIKLPNVKPLMKLSRPRGVCASRWHAVFWNEHAVYTWGTNVGQLGHSHEDKVVPTPKKVAISLNNKDEAGIELAGAADAATVITTSRGDVYLLHKNICKKIAIKQINLRQVCVEAKVSEQGVYSRVTVLLLTNVGQLLIWQDTTNKLTRCVFGLSHQIVITQMTLTHDALYFTTKYGEAFIGNISRKAPHLTSTQPITKEREKDNNKSALVKFLEKDDCTNVRITKIPNIHRAVSIAVDSEGQNFACLQIKPTCGLTSLPELSPSSLTKHMETLLETASDDDLLHDVTFKVGTKYYPAHIFIIASSSEHLYKLYQEKLTSPEDKPVILLENVHPEVFDRILRYMYTGTCDVAELGPCSLKIRREDLNTMIKKEKNNIDVEMELIENPSEISAFEVYREHDKIKKNYRKSRTSDTPPRNLYCDPIKLVQATAKRLQVMGLHKLLEKFYYREGTVYLKDNASYSRPAAPCWSRTDLAALADTRVCGRAGSPTAAHRCLLAARLEYFHGMFMHSWTESKLLSQVTLPINETILLPVIDFLYTDSCPEIENSDSIDFICSMLIVADQLFITRLREMCEIALANLITLKNCSELCQFAHTYNATQLKQCCMEFISLNLCSILENHSLDHLEEALLEDITSYYCKFNPIMASRVITPFFNAPSDDIIDDCAVNFPIDLEITDEDLKRDDNLEVTKKKKQSKKIEYTESEKARMRYESVSSVTSLDLSNEVSGDITLSLSNISKEAEKGARDKQEKWIEVPSSQQKQQKVVQARLKAISSARDILNETPTESFMKLTRNNSVNSISNNNMQDSVPTTSRMSVSPKDSPITEMSRSSQGNLVISHIGPKMSQKQRKKLAMQGNDHQPQNLDDFMNKLILGSPPEKPKNPWKICEPPVASSSPNKKTIEFNQILTDQKKQKEDFSRIMTKPLTLTQLEDKAIEELERFYNIHEVDDELITVRRIELQVSSPQWIHTAPK</sequence>
<dbReference type="CDD" id="cd18500">
    <property type="entry name" value="BACK_IBtk"/>
    <property type="match status" value="1"/>
</dbReference>
<dbReference type="SUPFAM" id="SSF50985">
    <property type="entry name" value="RCC1/BLIP-II"/>
    <property type="match status" value="1"/>
</dbReference>
<dbReference type="InterPro" id="IPR009091">
    <property type="entry name" value="RCC1/BLIP-II"/>
</dbReference>
<dbReference type="PROSITE" id="PS50012">
    <property type="entry name" value="RCC1_3"/>
    <property type="match status" value="1"/>
</dbReference>
<evidence type="ECO:0000256" key="4">
    <source>
        <dbReference type="SAM" id="MobiDB-lite"/>
    </source>
</evidence>
<protein>
    <submittedName>
        <fullName evidence="7 8">Inhibitor of Bruton tyrosine kinase</fullName>
    </submittedName>
</protein>
<dbReference type="PROSITE" id="PS50297">
    <property type="entry name" value="ANK_REP_REGION"/>
    <property type="match status" value="2"/>
</dbReference>
<dbReference type="GO" id="GO:0016301">
    <property type="term" value="F:kinase activity"/>
    <property type="evidence" value="ECO:0007669"/>
    <property type="project" value="UniProtKB-KW"/>
</dbReference>
<feature type="repeat" description="RCC1" evidence="3">
    <location>
        <begin position="148"/>
        <end position="201"/>
    </location>
</feature>
<dbReference type="InterPro" id="IPR000210">
    <property type="entry name" value="BTB/POZ_dom"/>
</dbReference>
<keyword evidence="7 8" id="KW-0808">Transferase</keyword>
<dbReference type="PANTHER" id="PTHR22872:SF2">
    <property type="entry name" value="INHIBITOR OF BRUTON TYROSINE KINASE"/>
    <property type="match status" value="1"/>
</dbReference>
<evidence type="ECO:0000259" key="5">
    <source>
        <dbReference type="PROSITE" id="PS50097"/>
    </source>
</evidence>
<feature type="domain" description="BTB" evidence="5">
    <location>
        <begin position="746"/>
        <end position="814"/>
    </location>
</feature>
<evidence type="ECO:0000256" key="2">
    <source>
        <dbReference type="PROSITE-ProRule" id="PRU00023"/>
    </source>
</evidence>
<dbReference type="InterPro" id="IPR002110">
    <property type="entry name" value="Ankyrin_rpt"/>
</dbReference>
<dbReference type="InterPro" id="IPR051625">
    <property type="entry name" value="Signaling_Regulatory_Domain"/>
</dbReference>
<evidence type="ECO:0000313" key="6">
    <source>
        <dbReference type="Proteomes" id="UP001652740"/>
    </source>
</evidence>
<name>A0A6J1X1M0_GALME</name>
<feature type="repeat" description="ANK" evidence="2">
    <location>
        <begin position="91"/>
        <end position="123"/>
    </location>
</feature>
<dbReference type="Pfam" id="PF00415">
    <property type="entry name" value="RCC1"/>
    <property type="match status" value="1"/>
</dbReference>
<keyword evidence="2" id="KW-0040">ANK repeat</keyword>
<keyword evidence="7 8" id="KW-0418">Kinase</keyword>
<dbReference type="SMART" id="SM00248">
    <property type="entry name" value="ANK"/>
    <property type="match status" value="2"/>
</dbReference>
<feature type="compositionally biased region" description="Polar residues" evidence="4">
    <location>
        <begin position="1077"/>
        <end position="1088"/>
    </location>
</feature>
<dbReference type="PROSITE" id="PS50088">
    <property type="entry name" value="ANK_REPEAT"/>
    <property type="match status" value="2"/>
</dbReference>
<feature type="repeat" description="ANK" evidence="2">
    <location>
        <begin position="55"/>
        <end position="87"/>
    </location>
</feature>
<dbReference type="InterPro" id="IPR000408">
    <property type="entry name" value="Reg_chr_condens"/>
</dbReference>
<feature type="domain" description="BTB" evidence="5">
    <location>
        <begin position="559"/>
        <end position="627"/>
    </location>
</feature>
<dbReference type="InterPro" id="IPR036770">
    <property type="entry name" value="Ankyrin_rpt-contain_sf"/>
</dbReference>
<dbReference type="SMART" id="SM00225">
    <property type="entry name" value="BTB"/>
    <property type="match status" value="2"/>
</dbReference>
<evidence type="ECO:0000256" key="3">
    <source>
        <dbReference type="PROSITE-ProRule" id="PRU00235"/>
    </source>
</evidence>
<dbReference type="KEGG" id="gmw:113521576"/>
<keyword evidence="1" id="KW-0677">Repeat</keyword>
<reference evidence="7 8" key="1">
    <citation type="submission" date="2025-05" db="UniProtKB">
        <authorList>
            <consortium name="RefSeq"/>
        </authorList>
    </citation>
    <scope>IDENTIFICATION</scope>
    <source>
        <tissue evidence="7 8">Whole larvae</tissue>
    </source>
</reference>
<accession>A0A6J1X1M0</accession>
<dbReference type="SUPFAM" id="SSF48403">
    <property type="entry name" value="Ankyrin repeat"/>
    <property type="match status" value="1"/>
</dbReference>
<keyword evidence="6" id="KW-1185">Reference proteome</keyword>
<proteinExistence type="predicted"/>
<dbReference type="Pfam" id="PF12796">
    <property type="entry name" value="Ank_2"/>
    <property type="match status" value="1"/>
</dbReference>
<evidence type="ECO:0000313" key="7">
    <source>
        <dbReference type="RefSeq" id="XP_026762942.2"/>
    </source>
</evidence>
<dbReference type="Gene3D" id="2.130.10.30">
    <property type="entry name" value="Regulator of chromosome condensation 1/beta-lactamase-inhibitor protein II"/>
    <property type="match status" value="1"/>
</dbReference>
<evidence type="ECO:0000256" key="1">
    <source>
        <dbReference type="ARBA" id="ARBA00022737"/>
    </source>
</evidence>
<evidence type="ECO:0000313" key="8">
    <source>
        <dbReference type="RefSeq" id="XP_031765614.2"/>
    </source>
</evidence>
<dbReference type="Proteomes" id="UP001652740">
    <property type="component" value="Unplaced"/>
</dbReference>
<dbReference type="SUPFAM" id="SSF54695">
    <property type="entry name" value="POZ domain"/>
    <property type="match status" value="2"/>
</dbReference>